<dbReference type="EMBL" id="JBDIVE010000008">
    <property type="protein sequence ID" value="MEN3069608.1"/>
    <property type="molecule type" value="Genomic_DNA"/>
</dbReference>
<keyword evidence="3" id="KW-1185">Reference proteome</keyword>
<protein>
    <submittedName>
        <fullName evidence="2">Uncharacterized protein</fullName>
    </submittedName>
</protein>
<gene>
    <name evidence="2" type="ORF">ABDB84_14060</name>
</gene>
<proteinExistence type="predicted"/>
<organism evidence="2 3">
    <name type="scientific">Uliginosibacterium sediminicola</name>
    <dbReference type="NCBI Taxonomy" id="2024550"/>
    <lineage>
        <taxon>Bacteria</taxon>
        <taxon>Pseudomonadati</taxon>
        <taxon>Pseudomonadota</taxon>
        <taxon>Betaproteobacteria</taxon>
        <taxon>Rhodocyclales</taxon>
        <taxon>Zoogloeaceae</taxon>
        <taxon>Uliginosibacterium</taxon>
    </lineage>
</organism>
<feature type="compositionally biased region" description="Polar residues" evidence="1">
    <location>
        <begin position="141"/>
        <end position="151"/>
    </location>
</feature>
<comment type="caution">
    <text evidence="2">The sequence shown here is derived from an EMBL/GenBank/DDBJ whole genome shotgun (WGS) entry which is preliminary data.</text>
</comment>
<dbReference type="Proteomes" id="UP001410394">
    <property type="component" value="Unassembled WGS sequence"/>
</dbReference>
<feature type="compositionally biased region" description="Polar residues" evidence="1">
    <location>
        <begin position="184"/>
        <end position="197"/>
    </location>
</feature>
<name>A0ABU9Z1E4_9RHOO</name>
<accession>A0ABU9Z1E4</accession>
<dbReference type="RefSeq" id="WP_345920382.1">
    <property type="nucleotide sequence ID" value="NZ_JBDIVE010000008.1"/>
</dbReference>
<reference evidence="2 3" key="1">
    <citation type="journal article" date="2018" name="Int. J. Syst. Evol. Microbiol.">
        <title>Uliginosibacterium sediminicola sp. nov., isolated from freshwater sediment.</title>
        <authorList>
            <person name="Hwang W.M."/>
            <person name="Kim S.M."/>
            <person name="Kang K."/>
            <person name="Ahn T.Y."/>
        </authorList>
    </citation>
    <scope>NUCLEOTIDE SEQUENCE [LARGE SCALE GENOMIC DNA]</scope>
    <source>
        <strain evidence="2 3">M1-21</strain>
    </source>
</reference>
<sequence length="428" mass="45765">MDEPVVNDESESASNSSLGQPAKLVVRLLALDGEPIVKLGVNVRWSGGELTAFTDADGRIAPVQAPAGEVLTLAVQRFDKSYKEIGTSVMPATDGLLTAISPSLVVETTTEKHEGSAGTAKEAIPRPVQADAGDLQPAAPTGSTAGTSNENLPADPAQTPSKPVSKPTVAAEMPKSKPAAPAKQTATSSPQKISGASAQKDKPKPGRDEHGHPMAVFVNKAKDWWGSWRLPTLNLWGANAAQGTSAKAYVQVSASMEQQVKELLEFAKTQTEYWYKEGTAGVLESMAKRKFEHKANEKESSRSIGLCYTYVKVALAKSKIVDGVLGAKLSAAHQECASLAGAALTAKGVDFVDVTDSVPDARWAAAGDVIVYAWSDETWAKRKTEKQNDKLPNYGHIDIRDYETYISDHLPVSMHPRWFDTRKANKSG</sequence>
<dbReference type="Gene3D" id="3.90.1720.10">
    <property type="entry name" value="endopeptidase domain like (from Nostoc punctiforme)"/>
    <property type="match status" value="1"/>
</dbReference>
<feature type="region of interest" description="Disordered" evidence="1">
    <location>
        <begin position="108"/>
        <end position="212"/>
    </location>
</feature>
<evidence type="ECO:0000313" key="2">
    <source>
        <dbReference type="EMBL" id="MEN3069608.1"/>
    </source>
</evidence>
<feature type="compositionally biased region" description="Basic and acidic residues" evidence="1">
    <location>
        <begin position="199"/>
        <end position="212"/>
    </location>
</feature>
<evidence type="ECO:0000313" key="3">
    <source>
        <dbReference type="Proteomes" id="UP001410394"/>
    </source>
</evidence>
<evidence type="ECO:0000256" key="1">
    <source>
        <dbReference type="SAM" id="MobiDB-lite"/>
    </source>
</evidence>